<dbReference type="CDD" id="cd04859">
    <property type="entry name" value="Prim_Pol"/>
    <property type="match status" value="1"/>
</dbReference>
<dbReference type="SMART" id="SM00943">
    <property type="entry name" value="Prim-Pol"/>
    <property type="match status" value="1"/>
</dbReference>
<evidence type="ECO:0000313" key="3">
    <source>
        <dbReference type="Proteomes" id="UP000185596"/>
    </source>
</evidence>
<gene>
    <name evidence="2" type="ORF">BU204_27185</name>
</gene>
<feature type="domain" description="DNA primase/polymerase bifunctional N-terminal" evidence="1">
    <location>
        <begin position="1"/>
        <end position="179"/>
    </location>
</feature>
<evidence type="ECO:0000259" key="1">
    <source>
        <dbReference type="SMART" id="SM00943"/>
    </source>
</evidence>
<comment type="caution">
    <text evidence="2">The sequence shown here is derived from an EMBL/GenBank/DDBJ whole genome shotgun (WGS) entry which is preliminary data.</text>
</comment>
<dbReference type="InterPro" id="IPR015330">
    <property type="entry name" value="DNA_primase/pol_bifunc_N"/>
</dbReference>
<name>A0A1Q8CGN8_9PSEU</name>
<accession>A0A1Q8CGN8</accession>
<dbReference type="Gene3D" id="3.30.720.160">
    <property type="entry name" value="Bifunctional DNA primase/polymerase, N-terminal"/>
    <property type="match status" value="1"/>
</dbReference>
<keyword evidence="3" id="KW-1185">Reference proteome</keyword>
<dbReference type="AlphaFoldDB" id="A0A1Q8CGN8"/>
<organism evidence="2 3">
    <name type="scientific">Actinophytocola xanthii</name>
    <dbReference type="NCBI Taxonomy" id="1912961"/>
    <lineage>
        <taxon>Bacteria</taxon>
        <taxon>Bacillati</taxon>
        <taxon>Actinomycetota</taxon>
        <taxon>Actinomycetes</taxon>
        <taxon>Pseudonocardiales</taxon>
        <taxon>Pseudonocardiaceae</taxon>
    </lineage>
</organism>
<protein>
    <recommendedName>
        <fullName evidence="1">DNA primase/polymerase bifunctional N-terminal domain-containing protein</fullName>
    </recommendedName>
</protein>
<dbReference type="STRING" id="1912961.BU204_27185"/>
<dbReference type="Pfam" id="PF09250">
    <property type="entry name" value="Prim-Pol"/>
    <property type="match status" value="1"/>
</dbReference>
<dbReference type="OrthoDB" id="3218228at2"/>
<dbReference type="EMBL" id="MSIE01000055">
    <property type="protein sequence ID" value="OLF13482.1"/>
    <property type="molecule type" value="Genomic_DNA"/>
</dbReference>
<sequence length="296" mass="32016">MTAALRGWPVFPLSPRSKIPAIKQWEKVATTDRDQLQDWWTIDPARNVGIACGPAGLVVIDLDNLRGRASGIWGDEGVHHGREVLALLAHWAGEADPVDTYTVLTPHGEHRYFLAPTDRRLRNTIGATGRRGLGPGVDVRAWGGAVTAAGSVRLVGGSPWVYRPDPRRPDTPVPLPLWLVTRLTPAPPAPPRPIRLRFGDSRVDAYVAAAVRGEAGNVANAIPGSRAIVVFRAAYKLGGLVGADVLDEHVAEHALRDAARVHDGIDGWTQTEARRHIENGLARGRKHPRPIDGLIA</sequence>
<reference evidence="2" key="1">
    <citation type="submission" date="2016-12" db="EMBL/GenBank/DDBJ databases">
        <title>The draft genome sequence of Actinophytocola sp. 11-183.</title>
        <authorList>
            <person name="Wang W."/>
            <person name="Yuan L."/>
        </authorList>
    </citation>
    <scope>NUCLEOTIDE SEQUENCE [LARGE SCALE GENOMIC DNA]</scope>
    <source>
        <strain evidence="2">11-183</strain>
    </source>
</reference>
<proteinExistence type="predicted"/>
<dbReference type="Proteomes" id="UP000185596">
    <property type="component" value="Unassembled WGS sequence"/>
</dbReference>
<evidence type="ECO:0000313" key="2">
    <source>
        <dbReference type="EMBL" id="OLF13482.1"/>
    </source>
</evidence>
<dbReference type="SUPFAM" id="SSF56747">
    <property type="entry name" value="Prim-pol domain"/>
    <property type="match status" value="1"/>
</dbReference>